<keyword evidence="2" id="KW-0723">Serine/threonine-protein kinase</keyword>
<dbReference type="Pfam" id="PF00069">
    <property type="entry name" value="Pkinase"/>
    <property type="match status" value="1"/>
</dbReference>
<dbReference type="EMBL" id="CP047650">
    <property type="protein sequence ID" value="QHJ00927.1"/>
    <property type="molecule type" value="Genomic_DNA"/>
</dbReference>
<dbReference type="InterPro" id="IPR017441">
    <property type="entry name" value="Protein_kinase_ATP_BS"/>
</dbReference>
<dbReference type="CDD" id="cd14014">
    <property type="entry name" value="STKc_PknB_like"/>
    <property type="match status" value="1"/>
</dbReference>
<evidence type="ECO:0000256" key="3">
    <source>
        <dbReference type="ARBA" id="ARBA00022679"/>
    </source>
</evidence>
<dbReference type="PANTHER" id="PTHR43289">
    <property type="entry name" value="MITOGEN-ACTIVATED PROTEIN KINASE KINASE KINASE 20-RELATED"/>
    <property type="match status" value="1"/>
</dbReference>
<evidence type="ECO:0000256" key="2">
    <source>
        <dbReference type="ARBA" id="ARBA00022527"/>
    </source>
</evidence>
<evidence type="ECO:0000259" key="8">
    <source>
        <dbReference type="PROSITE" id="PS50011"/>
    </source>
</evidence>
<dbReference type="GO" id="GO:0005524">
    <property type="term" value="F:ATP binding"/>
    <property type="evidence" value="ECO:0007669"/>
    <property type="project" value="UniProtKB-UniRule"/>
</dbReference>
<evidence type="ECO:0000256" key="4">
    <source>
        <dbReference type="ARBA" id="ARBA00022741"/>
    </source>
</evidence>
<feature type="binding site" evidence="7">
    <location>
        <position position="40"/>
    </location>
    <ligand>
        <name>ATP</name>
        <dbReference type="ChEBI" id="CHEBI:30616"/>
    </ligand>
</feature>
<reference evidence="9 10" key="1">
    <citation type="submission" date="2020-01" db="EMBL/GenBank/DDBJ databases">
        <title>Genome sequencing of strain KACC 21265.</title>
        <authorList>
            <person name="Heo J."/>
            <person name="Kim S.-J."/>
            <person name="Kim J.-S."/>
            <person name="Hong S.-B."/>
            <person name="Kwon S.-W."/>
        </authorList>
    </citation>
    <scope>NUCLEOTIDE SEQUENCE [LARGE SCALE GENOMIC DNA]</scope>
    <source>
        <strain evidence="9 10">KACC 21265</strain>
    </source>
</reference>
<dbReference type="PROSITE" id="PS50011">
    <property type="entry name" value="PROTEIN_KINASE_DOM"/>
    <property type="match status" value="1"/>
</dbReference>
<dbReference type="AlphaFoldDB" id="A0A857JAI0"/>
<dbReference type="InterPro" id="IPR008271">
    <property type="entry name" value="Ser/Thr_kinase_AS"/>
</dbReference>
<dbReference type="RefSeq" id="WP_160554736.1">
    <property type="nucleotide sequence ID" value="NZ_CP047650.1"/>
</dbReference>
<dbReference type="SUPFAM" id="SSF56112">
    <property type="entry name" value="Protein kinase-like (PK-like)"/>
    <property type="match status" value="1"/>
</dbReference>
<keyword evidence="10" id="KW-1185">Reference proteome</keyword>
<gene>
    <name evidence="9" type="ORF">GT347_24815</name>
</gene>
<dbReference type="Proteomes" id="UP000464787">
    <property type="component" value="Chromosome"/>
</dbReference>
<dbReference type="GO" id="GO:0004674">
    <property type="term" value="F:protein serine/threonine kinase activity"/>
    <property type="evidence" value="ECO:0007669"/>
    <property type="project" value="UniProtKB-KW"/>
</dbReference>
<sequence length="495" mass="51803">MAAVPERIGKYQISEVLGQGAMGVVYKGFDPHIHRPVAIKVIHKELLGDADAVDSIAARFRNEAQAVGRIAHPGVVAIYEFGEDDNTAYIAMEFVQGRNLDQVLAGTPLLEEAQLLRIMDQLLTALAAAHEQGVWHRDIKPANLLLTASGQVKLTDFGIARIEHAGLTQVSSMIGTPGYMAPEQYMGEGVDHRADLFACGVLLYRMLTGKPAFSGGAEVVMYKILNEQPPAPSLLTEGRRNPAYDAVVARALAKDPAHRFASAAQMRQALMDVASGAAKPVVEAAGNDSTVIVPPGYWAKAVEAAAPARVAAPSQATSSARPSMSGTAMAALAGWDQQALSRIEKALASHVGPMARLMVRQAAAQCSDVFSLATAVSAHIAEPTRRQQFIGAATASSQAQPAASGVAAAPSQATALGGTALAAPAASPATPLSEDFKTRALQVMVKSLGPIAKVVVRRAAEQSVGDRARFVQLLLDAASEADRPALQRDLGALPG</sequence>
<dbReference type="PANTHER" id="PTHR43289:SF6">
    <property type="entry name" value="SERINE_THREONINE-PROTEIN KINASE NEKL-3"/>
    <property type="match status" value="1"/>
</dbReference>
<protein>
    <recommendedName>
        <fullName evidence="1">non-specific serine/threonine protein kinase</fullName>
        <ecNumber evidence="1">2.7.11.1</ecNumber>
    </recommendedName>
</protein>
<evidence type="ECO:0000256" key="6">
    <source>
        <dbReference type="ARBA" id="ARBA00022840"/>
    </source>
</evidence>
<organism evidence="9 10">
    <name type="scientific">Xylophilus rhododendri</name>
    <dbReference type="NCBI Taxonomy" id="2697032"/>
    <lineage>
        <taxon>Bacteria</taxon>
        <taxon>Pseudomonadati</taxon>
        <taxon>Pseudomonadota</taxon>
        <taxon>Betaproteobacteria</taxon>
        <taxon>Burkholderiales</taxon>
        <taxon>Xylophilus</taxon>
    </lineage>
</organism>
<dbReference type="FunFam" id="1.10.510.10:FF:000021">
    <property type="entry name" value="Serine/threonine protein kinase"/>
    <property type="match status" value="1"/>
</dbReference>
<dbReference type="PROSITE" id="PS00107">
    <property type="entry name" value="PROTEIN_KINASE_ATP"/>
    <property type="match status" value="1"/>
</dbReference>
<keyword evidence="6 7" id="KW-0067">ATP-binding</keyword>
<evidence type="ECO:0000313" key="10">
    <source>
        <dbReference type="Proteomes" id="UP000464787"/>
    </source>
</evidence>
<keyword evidence="3" id="KW-0808">Transferase</keyword>
<dbReference type="Gene3D" id="3.30.200.20">
    <property type="entry name" value="Phosphorylase Kinase, domain 1"/>
    <property type="match status" value="1"/>
</dbReference>
<name>A0A857JAI0_9BURK</name>
<evidence type="ECO:0000256" key="5">
    <source>
        <dbReference type="ARBA" id="ARBA00022777"/>
    </source>
</evidence>
<keyword evidence="5 9" id="KW-0418">Kinase</keyword>
<dbReference type="InterPro" id="IPR058395">
    <property type="entry name" value="DUF8082"/>
</dbReference>
<keyword evidence="4 7" id="KW-0547">Nucleotide-binding</keyword>
<dbReference type="SMART" id="SM00220">
    <property type="entry name" value="S_TKc"/>
    <property type="match status" value="1"/>
</dbReference>
<evidence type="ECO:0000256" key="1">
    <source>
        <dbReference type="ARBA" id="ARBA00012513"/>
    </source>
</evidence>
<proteinExistence type="predicted"/>
<accession>A0A857JAI0</accession>
<evidence type="ECO:0000313" key="9">
    <source>
        <dbReference type="EMBL" id="QHJ00927.1"/>
    </source>
</evidence>
<feature type="domain" description="Protein kinase" evidence="8">
    <location>
        <begin position="11"/>
        <end position="271"/>
    </location>
</feature>
<dbReference type="PROSITE" id="PS00108">
    <property type="entry name" value="PROTEIN_KINASE_ST"/>
    <property type="match status" value="1"/>
</dbReference>
<dbReference type="InterPro" id="IPR000719">
    <property type="entry name" value="Prot_kinase_dom"/>
</dbReference>
<evidence type="ECO:0000256" key="7">
    <source>
        <dbReference type="PROSITE-ProRule" id="PRU10141"/>
    </source>
</evidence>
<dbReference type="Gene3D" id="1.10.510.10">
    <property type="entry name" value="Transferase(Phosphotransferase) domain 1"/>
    <property type="match status" value="1"/>
</dbReference>
<dbReference type="KEGG" id="xyk:GT347_24815"/>
<dbReference type="EC" id="2.7.11.1" evidence="1"/>
<dbReference type="InterPro" id="IPR011009">
    <property type="entry name" value="Kinase-like_dom_sf"/>
</dbReference>
<dbReference type="Pfam" id="PF26309">
    <property type="entry name" value="DUF8082"/>
    <property type="match status" value="1"/>
</dbReference>